<gene>
    <name evidence="1" type="ORF">ACFPEN_26195</name>
</gene>
<comment type="caution">
    <text evidence="1">The sequence shown here is derived from an EMBL/GenBank/DDBJ whole genome shotgun (WGS) entry which is preliminary data.</text>
</comment>
<sequence length="106" mass="12128">MEQEYPQSFHVATINDRRGTHIALFHAHYPLIAFVGDHLYVYRTEFLAPPAWATTLGRFGFLVLTATELLSPLEKTDTSALSQAEWRQIRHWKPATLGAALFNSWD</sequence>
<dbReference type="RefSeq" id="WP_417923585.1">
    <property type="nucleotide sequence ID" value="NZ_JBHSFS010000013.1"/>
</dbReference>
<name>A0ABV9BQP3_9ACTN</name>
<protein>
    <submittedName>
        <fullName evidence="1">Uncharacterized protein</fullName>
    </submittedName>
</protein>
<evidence type="ECO:0000313" key="2">
    <source>
        <dbReference type="Proteomes" id="UP001595990"/>
    </source>
</evidence>
<evidence type="ECO:0000313" key="1">
    <source>
        <dbReference type="EMBL" id="MFC4516409.1"/>
    </source>
</evidence>
<proteinExistence type="predicted"/>
<accession>A0ABV9BQP3</accession>
<organism evidence="1 2">
    <name type="scientific">Streptomyces ehimensis</name>
    <dbReference type="NCBI Taxonomy" id="68195"/>
    <lineage>
        <taxon>Bacteria</taxon>
        <taxon>Bacillati</taxon>
        <taxon>Actinomycetota</taxon>
        <taxon>Actinomycetes</taxon>
        <taxon>Kitasatosporales</taxon>
        <taxon>Streptomycetaceae</taxon>
        <taxon>Streptomyces</taxon>
    </lineage>
</organism>
<keyword evidence="2" id="KW-1185">Reference proteome</keyword>
<dbReference type="Proteomes" id="UP001595990">
    <property type="component" value="Unassembled WGS sequence"/>
</dbReference>
<reference evidence="2" key="1">
    <citation type="journal article" date="2019" name="Int. J. Syst. Evol. Microbiol.">
        <title>The Global Catalogue of Microorganisms (GCM) 10K type strain sequencing project: providing services to taxonomists for standard genome sequencing and annotation.</title>
        <authorList>
            <consortium name="The Broad Institute Genomics Platform"/>
            <consortium name="The Broad Institute Genome Sequencing Center for Infectious Disease"/>
            <person name="Wu L."/>
            <person name="Ma J."/>
        </authorList>
    </citation>
    <scope>NUCLEOTIDE SEQUENCE [LARGE SCALE GENOMIC DNA]</scope>
    <source>
        <strain evidence="2">CECT 8064</strain>
    </source>
</reference>
<dbReference type="EMBL" id="JBHSFS010000013">
    <property type="protein sequence ID" value="MFC4516409.1"/>
    <property type="molecule type" value="Genomic_DNA"/>
</dbReference>